<dbReference type="KEGG" id="lpg:BB562_07240"/>
<name>A0AAP5PVC2_LACPE</name>
<accession>A0AAP5PVC2</accession>
<dbReference type="InterPro" id="IPR006523">
    <property type="entry name" value="RinA"/>
</dbReference>
<proteinExistence type="predicted"/>
<dbReference type="Proteomes" id="UP001267003">
    <property type="component" value="Unassembled WGS sequence"/>
</dbReference>
<reference evidence="1" key="1">
    <citation type="submission" date="2023-08" db="EMBL/GenBank/DDBJ databases">
        <authorList>
            <person name="Page C.A."/>
            <person name="Perez-Diaz I.M."/>
        </authorList>
    </citation>
    <scope>NUCLEOTIDE SEQUENCE</scope>
    <source>
        <strain evidence="1">7.8.46</strain>
    </source>
</reference>
<organism evidence="1 3">
    <name type="scientific">Lactiplantibacillus pentosus</name>
    <name type="common">Lactobacillus pentosus</name>
    <dbReference type="NCBI Taxonomy" id="1589"/>
    <lineage>
        <taxon>Bacteria</taxon>
        <taxon>Bacillati</taxon>
        <taxon>Bacillota</taxon>
        <taxon>Bacilli</taxon>
        <taxon>Lactobacillales</taxon>
        <taxon>Lactobacillaceae</taxon>
        <taxon>Lactiplantibacillus</taxon>
    </lineage>
</organism>
<dbReference type="NCBIfam" id="TIGR01636">
    <property type="entry name" value="phage_rinA"/>
    <property type="match status" value="1"/>
</dbReference>
<comment type="caution">
    <text evidence="1">The sequence shown here is derived from an EMBL/GenBank/DDBJ whole genome shotgun (WGS) entry which is preliminary data.</text>
</comment>
<evidence type="ECO:0000313" key="1">
    <source>
        <dbReference type="EMBL" id="MDT6988518.1"/>
    </source>
</evidence>
<protein>
    <submittedName>
        <fullName evidence="1">Transcriptional regulator</fullName>
    </submittedName>
</protein>
<dbReference type="EMBL" id="JAVLAQ010000001">
    <property type="protein sequence ID" value="MDT6988518.1"/>
    <property type="molecule type" value="Genomic_DNA"/>
</dbReference>
<dbReference type="RefSeq" id="WP_054519274.1">
    <property type="nucleotide sequence ID" value="NZ_CP016491.1"/>
</dbReference>
<gene>
    <name evidence="1" type="ORF">RI536_00025</name>
    <name evidence="2" type="ORF">RI536_17895</name>
</gene>
<sequence>MERTTKKMVEKYLREYPLIDGLIAREELNIMYPYQEPDENVGGGRAQYKKSAPTEYAAISVADSETIRAFQHRRDVIDQCLDECGEDTETLICELYFRKRQRYSVESLVTNGMIFVSKSKAYYLVDKFIAKVASRLNLYDVSDFG</sequence>
<evidence type="ECO:0000313" key="3">
    <source>
        <dbReference type="Proteomes" id="UP001267003"/>
    </source>
</evidence>
<dbReference type="AlphaFoldDB" id="A0AAP5PVC2"/>
<dbReference type="EMBL" id="JAVLAQ010000005">
    <property type="protein sequence ID" value="MDT6991908.1"/>
    <property type="molecule type" value="Genomic_DNA"/>
</dbReference>
<evidence type="ECO:0000313" key="2">
    <source>
        <dbReference type="EMBL" id="MDT6991908.1"/>
    </source>
</evidence>